<dbReference type="Pfam" id="PF02618">
    <property type="entry name" value="YceG"/>
    <property type="match status" value="1"/>
</dbReference>
<dbReference type="Proteomes" id="UP000567293">
    <property type="component" value="Unassembled WGS sequence"/>
</dbReference>
<evidence type="ECO:0000256" key="2">
    <source>
        <dbReference type="ARBA" id="ARBA00022692"/>
    </source>
</evidence>
<dbReference type="PANTHER" id="PTHR30518">
    <property type="entry name" value="ENDOLYTIC MUREIN TRANSGLYCOSYLASE"/>
    <property type="match status" value="1"/>
</dbReference>
<dbReference type="InterPro" id="IPR003770">
    <property type="entry name" value="MLTG-like"/>
</dbReference>
<keyword evidence="6" id="KW-0961">Cell wall biogenesis/degradation</keyword>
<evidence type="ECO:0000256" key="6">
    <source>
        <dbReference type="ARBA" id="ARBA00023316"/>
    </source>
</evidence>
<sequence>PMTGRDVFWKITGGQIYEVAFTVREGETIFEIARNLQAGKLMPAGDFLFAASDPSLIRDFAPEARTLEGFLFPATYELPRHPVASELTAQMVHKFKEEWKRLDASDANGQTTSDGQAAAKMPIAAKDQNISIMESPTARLRIVTLASLVERETPKPEERPMVASVFTNRLRKGMRLQCDPTVIYGLERMGQYKGPLTKEDLTSDSPYNTYEHGGLPPGPIGNPGEASLRAALHPEETSFLYFVANTQGGHFFSSTLEEHNRNVLKYRRLLAGLPADPPPPPPSAKKRQTTPAEHQQKQQHRGNAR</sequence>
<accession>A0A7V8NNF1</accession>
<evidence type="ECO:0000256" key="3">
    <source>
        <dbReference type="ARBA" id="ARBA00022989"/>
    </source>
</evidence>
<reference evidence="8" key="1">
    <citation type="submission" date="2020-06" db="EMBL/GenBank/DDBJ databases">
        <title>Legume-microbial interactions unlock mineral nutrients during tropical forest succession.</title>
        <authorList>
            <person name="Epihov D.Z."/>
        </authorList>
    </citation>
    <scope>NUCLEOTIDE SEQUENCE [LARGE SCALE GENOMIC DNA]</scope>
    <source>
        <strain evidence="8">Pan2503</strain>
    </source>
</reference>
<feature type="region of interest" description="Disordered" evidence="7">
    <location>
        <begin position="200"/>
        <end position="225"/>
    </location>
</feature>
<comment type="caution">
    <text evidence="8">The sequence shown here is derived from an EMBL/GenBank/DDBJ whole genome shotgun (WGS) entry which is preliminary data.</text>
</comment>
<name>A0A7V8NNF1_9BACT</name>
<protein>
    <submittedName>
        <fullName evidence="8">Endolytic transglycosylase MltG</fullName>
    </submittedName>
</protein>
<dbReference type="AlphaFoldDB" id="A0A7V8NNF1"/>
<keyword evidence="9" id="KW-1185">Reference proteome</keyword>
<dbReference type="NCBIfam" id="TIGR00247">
    <property type="entry name" value="endolytic transglycosylase MltG"/>
    <property type="match status" value="1"/>
</dbReference>
<evidence type="ECO:0000313" key="9">
    <source>
        <dbReference type="Proteomes" id="UP000567293"/>
    </source>
</evidence>
<keyword evidence="5" id="KW-0456">Lyase</keyword>
<gene>
    <name evidence="8" type="primary">mltG</name>
    <name evidence="8" type="ORF">HRJ53_04725</name>
</gene>
<feature type="non-terminal residue" evidence="8">
    <location>
        <position position="1"/>
    </location>
</feature>
<feature type="region of interest" description="Disordered" evidence="7">
    <location>
        <begin position="271"/>
        <end position="305"/>
    </location>
</feature>
<keyword evidence="2" id="KW-0812">Transmembrane</keyword>
<keyword evidence="3" id="KW-1133">Transmembrane helix</keyword>
<keyword evidence="1" id="KW-1003">Cell membrane</keyword>
<proteinExistence type="inferred from homology"/>
<evidence type="ECO:0000256" key="1">
    <source>
        <dbReference type="ARBA" id="ARBA00022475"/>
    </source>
</evidence>
<dbReference type="PANTHER" id="PTHR30518:SF2">
    <property type="entry name" value="ENDOLYTIC MUREIN TRANSGLYCOSYLASE"/>
    <property type="match status" value="1"/>
</dbReference>
<evidence type="ECO:0000256" key="4">
    <source>
        <dbReference type="ARBA" id="ARBA00023136"/>
    </source>
</evidence>
<organism evidence="8 9">
    <name type="scientific">Candidatus Acidiferrum panamense</name>
    <dbReference type="NCBI Taxonomy" id="2741543"/>
    <lineage>
        <taxon>Bacteria</taxon>
        <taxon>Pseudomonadati</taxon>
        <taxon>Acidobacteriota</taxon>
        <taxon>Terriglobia</taxon>
        <taxon>Candidatus Acidiferrales</taxon>
        <taxon>Candidatus Acidiferrum</taxon>
    </lineage>
</organism>
<dbReference type="CDD" id="cd08010">
    <property type="entry name" value="MltG_like"/>
    <property type="match status" value="1"/>
</dbReference>
<keyword evidence="4" id="KW-0472">Membrane</keyword>
<dbReference type="GO" id="GO:0016829">
    <property type="term" value="F:lyase activity"/>
    <property type="evidence" value="ECO:0007669"/>
    <property type="project" value="UniProtKB-KW"/>
</dbReference>
<dbReference type="EMBL" id="JACDQQ010000454">
    <property type="protein sequence ID" value="MBA0084280.1"/>
    <property type="molecule type" value="Genomic_DNA"/>
</dbReference>
<evidence type="ECO:0000256" key="5">
    <source>
        <dbReference type="ARBA" id="ARBA00023239"/>
    </source>
</evidence>
<dbReference type="GO" id="GO:0071555">
    <property type="term" value="P:cell wall organization"/>
    <property type="evidence" value="ECO:0007669"/>
    <property type="project" value="UniProtKB-KW"/>
</dbReference>
<dbReference type="Gene3D" id="3.30.160.60">
    <property type="entry name" value="Classic Zinc Finger"/>
    <property type="match status" value="1"/>
</dbReference>
<evidence type="ECO:0000313" key="8">
    <source>
        <dbReference type="EMBL" id="MBA0084280.1"/>
    </source>
</evidence>
<evidence type="ECO:0000256" key="7">
    <source>
        <dbReference type="SAM" id="MobiDB-lite"/>
    </source>
</evidence>
<dbReference type="HAMAP" id="MF_02065">
    <property type="entry name" value="MltG"/>
    <property type="match status" value="1"/>
</dbReference>